<reference evidence="1" key="1">
    <citation type="submission" date="2022-08" db="EMBL/GenBank/DDBJ databases">
        <title>Genome Sequence of Pycnoporus sanguineus.</title>
        <authorList>
            <person name="Buettner E."/>
        </authorList>
    </citation>
    <scope>NUCLEOTIDE SEQUENCE</scope>
    <source>
        <strain evidence="1">CG-C14</strain>
    </source>
</reference>
<evidence type="ECO:0000313" key="1">
    <source>
        <dbReference type="EMBL" id="KAJ2984433.1"/>
    </source>
</evidence>
<keyword evidence="2" id="KW-1185">Reference proteome</keyword>
<evidence type="ECO:0000313" key="2">
    <source>
        <dbReference type="Proteomes" id="UP001144978"/>
    </source>
</evidence>
<comment type="caution">
    <text evidence="1">The sequence shown here is derived from an EMBL/GenBank/DDBJ whole genome shotgun (WGS) entry which is preliminary data.</text>
</comment>
<proteinExistence type="predicted"/>
<sequence>MTYQSGKPTTPPPPYSEHANPQQSTSTTPGFTAPGAQPPLPVHAGYDSASVSQQIPLLSSHDPLESYRLAEARARSRREFMKAILWGAAILAAVSFVTTLEIRGLLAGRTNGGT</sequence>
<accession>A0ACC1NZ51</accession>
<dbReference type="EMBL" id="JANSHE010003812">
    <property type="protein sequence ID" value="KAJ2984433.1"/>
    <property type="molecule type" value="Genomic_DNA"/>
</dbReference>
<organism evidence="1 2">
    <name type="scientific">Trametes sanguinea</name>
    <dbReference type="NCBI Taxonomy" id="158606"/>
    <lineage>
        <taxon>Eukaryota</taxon>
        <taxon>Fungi</taxon>
        <taxon>Dikarya</taxon>
        <taxon>Basidiomycota</taxon>
        <taxon>Agaricomycotina</taxon>
        <taxon>Agaricomycetes</taxon>
        <taxon>Polyporales</taxon>
        <taxon>Polyporaceae</taxon>
        <taxon>Trametes</taxon>
    </lineage>
</organism>
<name>A0ACC1NZ51_9APHY</name>
<gene>
    <name evidence="1" type="ORF">NUW54_g10515</name>
</gene>
<dbReference type="Proteomes" id="UP001144978">
    <property type="component" value="Unassembled WGS sequence"/>
</dbReference>
<protein>
    <submittedName>
        <fullName evidence="1">Uncharacterized protein</fullName>
    </submittedName>
</protein>